<evidence type="ECO:0000256" key="2">
    <source>
        <dbReference type="RuleBase" id="RU003749"/>
    </source>
</evidence>
<dbReference type="InterPro" id="IPR036513">
    <property type="entry name" value="STAS_dom_sf"/>
</dbReference>
<dbReference type="PANTHER" id="PTHR33495:SF2">
    <property type="entry name" value="ANTI-SIGMA FACTOR ANTAGONIST TM_1081-RELATED"/>
    <property type="match status" value="1"/>
</dbReference>
<dbReference type="PROSITE" id="PS50801">
    <property type="entry name" value="STAS"/>
    <property type="match status" value="1"/>
</dbReference>
<evidence type="ECO:0000259" key="4">
    <source>
        <dbReference type="PROSITE" id="PS50801"/>
    </source>
</evidence>
<feature type="domain" description="STAS" evidence="4">
    <location>
        <begin position="7"/>
        <end position="115"/>
    </location>
</feature>
<reference evidence="5 6" key="1">
    <citation type="submission" date="2020-06" db="EMBL/GenBank/DDBJ databases">
        <title>Actinomadura xiongansis sp. nov., isolated from soil of Baiyangdian.</title>
        <authorList>
            <person name="Zhang X."/>
        </authorList>
    </citation>
    <scope>NUCLEOTIDE SEQUENCE [LARGE SCALE GENOMIC DNA]</scope>
    <source>
        <strain evidence="5 6">HBUM206468</strain>
    </source>
</reference>
<protein>
    <recommendedName>
        <fullName evidence="2">Anti-sigma factor antagonist</fullName>
    </recommendedName>
</protein>
<proteinExistence type="inferred from homology"/>
<dbReference type="NCBIfam" id="TIGR00377">
    <property type="entry name" value="ant_ant_sig"/>
    <property type="match status" value="1"/>
</dbReference>
<gene>
    <name evidence="5" type="ORF">HKK74_38255</name>
</gene>
<dbReference type="InterPro" id="IPR003658">
    <property type="entry name" value="Anti-sigma_ant"/>
</dbReference>
<evidence type="ECO:0000256" key="3">
    <source>
        <dbReference type="SAM" id="MobiDB-lite"/>
    </source>
</evidence>
<dbReference type="InterPro" id="IPR002645">
    <property type="entry name" value="STAS_dom"/>
</dbReference>
<dbReference type="CDD" id="cd07043">
    <property type="entry name" value="STAS_anti-anti-sigma_factors"/>
    <property type="match status" value="1"/>
</dbReference>
<dbReference type="RefSeq" id="WP_187248324.1">
    <property type="nucleotide sequence ID" value="NZ_BAAAOK010000009.1"/>
</dbReference>
<dbReference type="Gene3D" id="3.30.750.24">
    <property type="entry name" value="STAS domain"/>
    <property type="match status" value="1"/>
</dbReference>
<dbReference type="Pfam" id="PF01740">
    <property type="entry name" value="STAS"/>
    <property type="match status" value="1"/>
</dbReference>
<comment type="similarity">
    <text evidence="1 2">Belongs to the anti-sigma-factor antagonist family.</text>
</comment>
<dbReference type="PANTHER" id="PTHR33495">
    <property type="entry name" value="ANTI-SIGMA FACTOR ANTAGONIST TM_1081-RELATED-RELATED"/>
    <property type="match status" value="1"/>
</dbReference>
<dbReference type="EMBL" id="JABVEC010000066">
    <property type="protein sequence ID" value="MBC6471286.1"/>
    <property type="molecule type" value="Genomic_DNA"/>
</dbReference>
<organism evidence="5 6">
    <name type="scientific">Actinomadura alba</name>
    <dbReference type="NCBI Taxonomy" id="406431"/>
    <lineage>
        <taxon>Bacteria</taxon>
        <taxon>Bacillati</taxon>
        <taxon>Actinomycetota</taxon>
        <taxon>Actinomycetes</taxon>
        <taxon>Streptosporangiales</taxon>
        <taxon>Thermomonosporaceae</taxon>
        <taxon>Actinomadura</taxon>
    </lineage>
</organism>
<comment type="caution">
    <text evidence="5">The sequence shown here is derived from an EMBL/GenBank/DDBJ whole genome shotgun (WGS) entry which is preliminary data.</text>
</comment>
<dbReference type="SUPFAM" id="SSF52091">
    <property type="entry name" value="SpoIIaa-like"/>
    <property type="match status" value="1"/>
</dbReference>
<dbReference type="Proteomes" id="UP000805614">
    <property type="component" value="Unassembled WGS sequence"/>
</dbReference>
<sequence length="142" mass="14782">MHRDDLNVSLARTSGAAAIVTVTGELNLFTSERLSPATQAAAGDHTHVVLDLSAVPFCDSSGLNALIILYRSLHGAGGSLSLAAVPERLMRLLHTTGVQRLIPTYPTIDQAVERVPQSRDSNGSGGDGPDSNGREQAGPVAD</sequence>
<accession>A0ABR7M2F5</accession>
<name>A0ABR7M2F5_9ACTN</name>
<keyword evidence="6" id="KW-1185">Reference proteome</keyword>
<evidence type="ECO:0000256" key="1">
    <source>
        <dbReference type="ARBA" id="ARBA00009013"/>
    </source>
</evidence>
<evidence type="ECO:0000313" key="5">
    <source>
        <dbReference type="EMBL" id="MBC6471286.1"/>
    </source>
</evidence>
<evidence type="ECO:0000313" key="6">
    <source>
        <dbReference type="Proteomes" id="UP000805614"/>
    </source>
</evidence>
<feature type="region of interest" description="Disordered" evidence="3">
    <location>
        <begin position="109"/>
        <end position="142"/>
    </location>
</feature>